<protein>
    <submittedName>
        <fullName evidence="3">Uncharacterized protein</fullName>
    </submittedName>
</protein>
<evidence type="ECO:0000313" key="3">
    <source>
        <dbReference type="EMBL" id="CAG9979489.1"/>
    </source>
</evidence>
<name>A0A9N9Y0P2_9HYPO</name>
<keyword evidence="4" id="KW-1185">Reference proteome</keyword>
<dbReference type="OrthoDB" id="5082913at2759"/>
<accession>A0A9N9Y0P2</accession>
<dbReference type="EMBL" id="CABFNO020001301">
    <property type="protein sequence ID" value="CAG9979489.1"/>
    <property type="molecule type" value="Genomic_DNA"/>
</dbReference>
<dbReference type="AlphaFoldDB" id="A0A9N9Y0P2"/>
<proteinExistence type="predicted"/>
<evidence type="ECO:0000313" key="4">
    <source>
        <dbReference type="Proteomes" id="UP000754883"/>
    </source>
</evidence>
<feature type="compositionally biased region" description="Basic and acidic residues" evidence="2">
    <location>
        <begin position="1"/>
        <end position="83"/>
    </location>
</feature>
<gene>
    <name evidence="3" type="ORF">CBYS24578_00004949</name>
</gene>
<feature type="region of interest" description="Disordered" evidence="2">
    <location>
        <begin position="222"/>
        <end position="256"/>
    </location>
</feature>
<feature type="region of interest" description="Disordered" evidence="2">
    <location>
        <begin position="780"/>
        <end position="815"/>
    </location>
</feature>
<feature type="region of interest" description="Disordered" evidence="2">
    <location>
        <begin position="1"/>
        <end position="134"/>
    </location>
</feature>
<feature type="coiled-coil region" evidence="1">
    <location>
        <begin position="318"/>
        <end position="359"/>
    </location>
</feature>
<dbReference type="Proteomes" id="UP000754883">
    <property type="component" value="Unassembled WGS sequence"/>
</dbReference>
<evidence type="ECO:0000256" key="2">
    <source>
        <dbReference type="SAM" id="MobiDB-lite"/>
    </source>
</evidence>
<organism evidence="3 4">
    <name type="scientific">Clonostachys byssicola</name>
    <dbReference type="NCBI Taxonomy" id="160290"/>
    <lineage>
        <taxon>Eukaryota</taxon>
        <taxon>Fungi</taxon>
        <taxon>Dikarya</taxon>
        <taxon>Ascomycota</taxon>
        <taxon>Pezizomycotina</taxon>
        <taxon>Sordariomycetes</taxon>
        <taxon>Hypocreomycetidae</taxon>
        <taxon>Hypocreales</taxon>
        <taxon>Bionectriaceae</taxon>
        <taxon>Clonostachys</taxon>
    </lineage>
</organism>
<evidence type="ECO:0000256" key="1">
    <source>
        <dbReference type="SAM" id="Coils"/>
    </source>
</evidence>
<feature type="compositionally biased region" description="Polar residues" evidence="2">
    <location>
        <begin position="114"/>
        <end position="130"/>
    </location>
</feature>
<reference evidence="3" key="1">
    <citation type="submission" date="2021-10" db="EMBL/GenBank/DDBJ databases">
        <authorList>
            <person name="Piombo E."/>
        </authorList>
    </citation>
    <scope>NUCLEOTIDE SEQUENCE</scope>
</reference>
<comment type="caution">
    <text evidence="3">The sequence shown here is derived from an EMBL/GenBank/DDBJ whole genome shotgun (WGS) entry which is preliminary data.</text>
</comment>
<feature type="compositionally biased region" description="Polar residues" evidence="2">
    <location>
        <begin position="87"/>
        <end position="104"/>
    </location>
</feature>
<sequence>MSSFRDKFHRLDRGSDRSRERERSPRDRDRDRDYDRDRDRDRERERRERHDQRPHFMRKDSGFSDRDNRGKDDRPLPSRRQDGGIRVSTSSLAGHQSAASSPRDQTVLDKGHSGATSSPITKQSSTSNPPQAKDKDAADILNLVSERAAAYKQFHDALVREKKCRESIETVARSEFTSEFNLLKQTLNQSKEIRTKYQRKLDDLDHKFPALLYTIIDRPRKATTTPTSTAPPASKSAETSTTTTTATSTPTPTSTTANITQLENRLNLLPKSIEFSITKKMDDKVDALAKRMDDKMGDKVDALAKRMDEKIDAIHLEKSTLARRLDEETSKNKALEEKLRDVSEQLDQSNKANSELASEFGRFKEELKIPELDELRHTFKKQDQRMLTIESKLEKSGKAAGPGYQEVLKVHSQQSEDRIKKIETLDRQIEAQNRRIEAQDRRITESRTKQDQNQNWTMQKIGAHEARISQLKAQQETGQSWATQMIEDQKTHIGQLKAQQETGQSWARQKIKTQETRFDELNSQRESSRSLAKQKIDDQEACLKELKAQQENSQSWAKQMIETQQTRFDELRTQQENSQSWAKRIIETQQTSFDELKIQQENSQSWAKHMIETQQTCFSELKTQQETDQSWAKRKFQGQETLLDELKTQQEIDQSWAKKKFQEQETLLDELKMQQETGPSWAKEKFQEQESLINGLRARQEAAESHINDNRQQLTNLKTEVVSHAQQLTTQTLIPKRDPAVDSSLNEGLRNKYKVMQDLYKETAGDLRNLEKKLDELGSNFEQLKRDPRPKSLTPAASNDGNNPRGFSPRMNGENYNHNSDLNATVLGILEPKMKEYDRKSKDKFSDIATKLGAFIDHQRQRMEENDKRYNSTFDRHQRSIDELVIELLPLKDKQVKEFEDLWKEINSQKGMIQTQMADLAVTRHQFQNKSSDDSGRLDDFEMQISDLKMWQDNFRSTEMVRTITNHISSTMPNSFHAHIKALFDRMNRVEKMVMASSDGDSIKKRKVSSGAAFVVNGTQEQAAHG</sequence>
<keyword evidence="1" id="KW-0175">Coiled coil</keyword>